<dbReference type="Pfam" id="PF20629">
    <property type="entry name" value="GD_AH_C"/>
    <property type="match status" value="1"/>
</dbReference>
<evidence type="ECO:0000256" key="8">
    <source>
        <dbReference type="HAMAP-Rule" id="MF_02031"/>
    </source>
</evidence>
<organism evidence="11 12">
    <name type="scientific">Dickeya aquatica</name>
    <dbReference type="NCBI Taxonomy" id="1401087"/>
    <lineage>
        <taxon>Bacteria</taxon>
        <taxon>Pseudomonadati</taxon>
        <taxon>Pseudomonadota</taxon>
        <taxon>Gammaproteobacteria</taxon>
        <taxon>Enterobacterales</taxon>
        <taxon>Pectobacteriaceae</taxon>
        <taxon>Dickeya</taxon>
    </lineage>
</organism>
<evidence type="ECO:0000256" key="2">
    <source>
        <dbReference type="ARBA" id="ARBA00010986"/>
    </source>
</evidence>
<protein>
    <recommendedName>
        <fullName evidence="8">Galactarate dehydratase (L-threo-forming)</fullName>
        <shortName evidence="8">GalcD</shortName>
        <ecNumber evidence="8">4.2.1.42</ecNumber>
    </recommendedName>
</protein>
<dbReference type="NCBIfam" id="TIGR03248">
    <property type="entry name" value="galactar-dH20"/>
    <property type="match status" value="1"/>
</dbReference>
<accession>A0A375AFH2</accession>
<proteinExistence type="inferred from homology"/>
<sequence length="565" mass="60453">MSAGGQLTYTDPEQCHGYSNSENKPQVIRPIIVISFMKVSTMSAHSSHEVANERPLYIKVHDSDNVAIVVNNHGLKAGTRFPCGLELQEHVPQGHKVALVDIANAAPIIRYGEVIGYALRDIGRGCWIDESLVALPEAPALESLPLATKVPAALPPLEGYTFAGYRNPDGSVGTKNLLGITTSVHCVAGVVDYVVNLIERDLLPRYPNVDGVVALNHLYGCGVAINAPAAVVPIRTIHNLALNPNFGGEVLVVGLGCEKLQPERLLQGTPDVQAISLDDTSIVRLQDEHHVGFRSMVDDILAMADKHLQRLNARQRETVPASELVVGMQCGGSDAFSGVTANPAVGFASDLLVRCGATVMFSEVTEVRDAIHLLTPRAITEEVGKRLLEEMAWYDDYLDSGKTDRSANPSPGNKKGGLANVVEKALGSIAKSGTSAIVEVLSPGQRPTKRGLIYAATPASDFVCGTQQLASGITVQVFTTGRGTPYGLKAVPVIKMATRTDLAQRWHDLMDINAGTIATGDATIEAVGWQLFEFILDIASGRKTTWSDQWGLHNALSVFNPAPVT</sequence>
<evidence type="ECO:0000256" key="7">
    <source>
        <dbReference type="ARBA" id="ARBA00060689"/>
    </source>
</evidence>
<feature type="region of interest" description="Disordered" evidence="9">
    <location>
        <begin position="1"/>
        <end position="22"/>
    </location>
</feature>
<dbReference type="GO" id="GO:0019698">
    <property type="term" value="P:D-galacturonate catabolic process"/>
    <property type="evidence" value="ECO:0007669"/>
    <property type="project" value="TreeGrafter"/>
</dbReference>
<keyword evidence="4 8" id="KW-0408">Iron</keyword>
<dbReference type="PANTHER" id="PTHR30536">
    <property type="entry name" value="ALTRONATE/GALACTARATE DEHYDRATASE"/>
    <property type="match status" value="1"/>
</dbReference>
<evidence type="ECO:0000313" key="11">
    <source>
        <dbReference type="EMBL" id="SLM64359.1"/>
    </source>
</evidence>
<dbReference type="AlphaFoldDB" id="A0A375AFH2"/>
<evidence type="ECO:0000259" key="10">
    <source>
        <dbReference type="SMART" id="SM00858"/>
    </source>
</evidence>
<dbReference type="Proteomes" id="UP000294820">
    <property type="component" value="Chromosome 1"/>
</dbReference>
<keyword evidence="12" id="KW-1185">Reference proteome</keyword>
<dbReference type="FunFam" id="2.30.130.110:FF:000001">
    <property type="entry name" value="Galactarate dehydratase (L-threo-forming)"/>
    <property type="match status" value="1"/>
</dbReference>
<feature type="domain" description="SAF" evidence="10">
    <location>
        <begin position="64"/>
        <end position="134"/>
    </location>
</feature>
<dbReference type="Pfam" id="PF04295">
    <property type="entry name" value="GD_AH_second"/>
    <property type="match status" value="1"/>
</dbReference>
<dbReference type="EC" id="4.2.1.42" evidence="8"/>
<comment type="similarity">
    <text evidence="2 8">Belongs to the UxaA family.</text>
</comment>
<gene>
    <name evidence="8 11" type="primary">garD</name>
    <name evidence="11" type="ORF">DAQ1742_03560</name>
</gene>
<comment type="function">
    <text evidence="6 8">Catalyzes the dehydration of galactarate to form 5-dehydro-4-deoxy-D-glucarate (5-KDG).</text>
</comment>
<dbReference type="GO" id="GO:0046872">
    <property type="term" value="F:metal ion binding"/>
    <property type="evidence" value="ECO:0007669"/>
    <property type="project" value="UniProtKB-KW"/>
</dbReference>
<dbReference type="PANTHER" id="PTHR30536:SF1">
    <property type="entry name" value="GALACTARATE DEHYDRATASE (L-THREO-FORMING)"/>
    <property type="match status" value="1"/>
</dbReference>
<evidence type="ECO:0000256" key="5">
    <source>
        <dbReference type="ARBA" id="ARBA00023239"/>
    </source>
</evidence>
<dbReference type="SMART" id="SM00858">
    <property type="entry name" value="SAF"/>
    <property type="match status" value="1"/>
</dbReference>
<dbReference type="GO" id="GO:0046392">
    <property type="term" value="P:galactarate catabolic process"/>
    <property type="evidence" value="ECO:0007669"/>
    <property type="project" value="UniProtKB-UniRule"/>
</dbReference>
<dbReference type="InterPro" id="IPR052172">
    <property type="entry name" value="UxaA_altronate/galactarate_dh"/>
</dbReference>
<dbReference type="KEGG" id="daq:DAQ1742_03560"/>
<dbReference type="EMBL" id="LT615367">
    <property type="protein sequence ID" value="SLM64359.1"/>
    <property type="molecule type" value="Genomic_DNA"/>
</dbReference>
<reference evidence="11 12" key="1">
    <citation type="submission" date="2016-09" db="EMBL/GenBank/DDBJ databases">
        <authorList>
            <person name="Reverchon S."/>
            <person name="Nasser W."/>
            <person name="Leonard S."/>
            <person name="Brochier C."/>
            <person name="Duprey A."/>
        </authorList>
    </citation>
    <scope>NUCLEOTIDE SEQUENCE [LARGE SCALE GENOMIC DNA]</scope>
    <source>
        <strain evidence="11 12">174/2</strain>
    </source>
</reference>
<dbReference type="HAMAP" id="MF_02031">
    <property type="entry name" value="Galactar_dehydrat"/>
    <property type="match status" value="1"/>
</dbReference>
<dbReference type="InterPro" id="IPR044144">
    <property type="entry name" value="SAF_UxaA/GarD"/>
</dbReference>
<evidence type="ECO:0000313" key="12">
    <source>
        <dbReference type="Proteomes" id="UP000294820"/>
    </source>
</evidence>
<dbReference type="InterPro" id="IPR013974">
    <property type="entry name" value="SAF"/>
</dbReference>
<dbReference type="UniPathway" id="UPA00565">
    <property type="reaction ID" value="UER00629"/>
</dbReference>
<evidence type="ECO:0000256" key="4">
    <source>
        <dbReference type="ARBA" id="ARBA00023004"/>
    </source>
</evidence>
<dbReference type="InterPro" id="IPR007392">
    <property type="entry name" value="GD_AH_second"/>
</dbReference>
<comment type="cofactor">
    <cofactor evidence="1 8">
        <name>Fe(2+)</name>
        <dbReference type="ChEBI" id="CHEBI:29033"/>
    </cofactor>
</comment>
<comment type="catalytic activity">
    <reaction evidence="8">
        <text>galactarate = 5-dehydro-4-deoxy-D-glucarate + H2O</text>
        <dbReference type="Rhea" id="RHEA:16005"/>
        <dbReference type="ChEBI" id="CHEBI:15377"/>
        <dbReference type="ChEBI" id="CHEBI:16537"/>
        <dbReference type="ChEBI" id="CHEBI:42819"/>
        <dbReference type="EC" id="4.2.1.42"/>
    </reaction>
</comment>
<evidence type="ECO:0000256" key="1">
    <source>
        <dbReference type="ARBA" id="ARBA00001954"/>
    </source>
</evidence>
<keyword evidence="5 8" id="KW-0456">Lyase</keyword>
<keyword evidence="3 8" id="KW-0479">Metal-binding</keyword>
<name>A0A375AFH2_9GAMM</name>
<comment type="pathway">
    <text evidence="7 8">Carbohydrate acid metabolism; galactarate degradation; D-glycerate from galactarate: step 1/3.</text>
</comment>
<dbReference type="Gene3D" id="2.30.130.110">
    <property type="match status" value="1"/>
</dbReference>
<dbReference type="CDD" id="cd11613">
    <property type="entry name" value="SAF_AH_GD"/>
    <property type="match status" value="1"/>
</dbReference>
<evidence type="ECO:0000256" key="3">
    <source>
        <dbReference type="ARBA" id="ARBA00022723"/>
    </source>
</evidence>
<evidence type="ECO:0000256" key="9">
    <source>
        <dbReference type="SAM" id="MobiDB-lite"/>
    </source>
</evidence>
<dbReference type="InterPro" id="IPR032893">
    <property type="entry name" value="GarD_Enterobacteriaceae"/>
</dbReference>
<dbReference type="InterPro" id="IPR017654">
    <property type="entry name" value="GarD-like"/>
</dbReference>
<dbReference type="GO" id="GO:0008867">
    <property type="term" value="F:galactarate dehydratase activity"/>
    <property type="evidence" value="ECO:0007669"/>
    <property type="project" value="UniProtKB-UniRule"/>
</dbReference>
<evidence type="ECO:0000256" key="6">
    <source>
        <dbReference type="ARBA" id="ARBA00059570"/>
    </source>
</evidence>
<dbReference type="InterPro" id="IPR048332">
    <property type="entry name" value="GD_AH_C"/>
</dbReference>